<evidence type="ECO:0000256" key="7">
    <source>
        <dbReference type="SAM" id="MobiDB-lite"/>
    </source>
</evidence>
<dbReference type="PROSITE" id="PS00149">
    <property type="entry name" value="SULFATASE_2"/>
    <property type="match status" value="1"/>
</dbReference>
<evidence type="ECO:0000256" key="6">
    <source>
        <dbReference type="ARBA" id="ARBA00022837"/>
    </source>
</evidence>
<organism evidence="9 10">
    <name type="scientific">Reichenbachiella carrageenanivorans</name>
    <dbReference type="NCBI Taxonomy" id="2979869"/>
    <lineage>
        <taxon>Bacteria</taxon>
        <taxon>Pseudomonadati</taxon>
        <taxon>Bacteroidota</taxon>
        <taxon>Cytophagia</taxon>
        <taxon>Cytophagales</taxon>
        <taxon>Reichenbachiellaceae</taxon>
        <taxon>Reichenbachiella</taxon>
    </lineage>
</organism>
<reference evidence="9" key="1">
    <citation type="submission" date="2022-10" db="EMBL/GenBank/DDBJ databases">
        <title>Comparative genomics and taxonomic characterization of three novel marine species of genus Reichenbachiella exhibiting antioxidant and polysaccharide degradation activities.</title>
        <authorList>
            <person name="Muhammad N."/>
            <person name="Lee Y.-J."/>
            <person name="Ko J."/>
            <person name="Kim S.-G."/>
        </authorList>
    </citation>
    <scope>NUCLEOTIDE SEQUENCE</scope>
    <source>
        <strain evidence="9">Wsw4-B4</strain>
    </source>
</reference>
<keyword evidence="5" id="KW-0378">Hydrolase</keyword>
<feature type="region of interest" description="Disordered" evidence="7">
    <location>
        <begin position="134"/>
        <end position="164"/>
    </location>
</feature>
<dbReference type="InterPro" id="IPR024607">
    <property type="entry name" value="Sulfatase_CS"/>
</dbReference>
<accession>A0ABY6CW70</accession>
<proteinExistence type="inferred from homology"/>
<dbReference type="PANTHER" id="PTHR45953:SF1">
    <property type="entry name" value="IDURONATE 2-SULFATASE"/>
    <property type="match status" value="1"/>
</dbReference>
<dbReference type="CDD" id="cd16030">
    <property type="entry name" value="iduronate-2-sulfatase"/>
    <property type="match status" value="1"/>
</dbReference>
<evidence type="ECO:0000313" key="9">
    <source>
        <dbReference type="EMBL" id="UXX78113.1"/>
    </source>
</evidence>
<evidence type="ECO:0000256" key="3">
    <source>
        <dbReference type="ARBA" id="ARBA00022723"/>
    </source>
</evidence>
<name>A0ABY6CW70_9BACT</name>
<evidence type="ECO:0000256" key="1">
    <source>
        <dbReference type="ARBA" id="ARBA00001913"/>
    </source>
</evidence>
<keyword evidence="4" id="KW-0732">Signal</keyword>
<sequence length="476" mass="53531">MKSKVEKGVFVLIIMMYASVMIAKHPAEKAPNVLLIMVDDMNDWVGAFGGHPQAITPHMDALAEKSVLFSKAYCSAPLCNPSRTSMLTGYLPSTTQVFGNSEHFRELEGFENTVTLPQYFHANGYKTAASGKIFHSPRGPAKVPKPQSDPGSFEQERRGGLGATYPDQADRFQHGINFDILPPSSHLRKSFDWLGVEVPDEQTQDWQSAEYAAQFLKESHDKPFFLACGIFRPHLPWYAPQQYFDLYDVDQIELPKILATDLDDVGSIGSKIAQKELHDELVRTGNWQAAVSAYLANLSYADACVGHLLDALQASDYLDNTIVVVMGDHGWHLGEKSHWSKNTLWEESAKTPLLIYDPRQKGEAAVCERVVSLIDIYPTLVELCGLPTKSDLDGQSIAPLLKKPNLTWERPALTSKDKKMHSLRSERYRYIVYPDGFEELYDHEVDPMEWNNIASDKKNIKVLANFRKELSAQIKP</sequence>
<dbReference type="RefSeq" id="WP_263049859.1">
    <property type="nucleotide sequence ID" value="NZ_CP106735.1"/>
</dbReference>
<dbReference type="Pfam" id="PF00884">
    <property type="entry name" value="Sulfatase"/>
    <property type="match status" value="1"/>
</dbReference>
<gene>
    <name evidence="9" type="ORF">N7E81_12165</name>
</gene>
<dbReference type="InterPro" id="IPR000917">
    <property type="entry name" value="Sulfatase_N"/>
</dbReference>
<evidence type="ECO:0000313" key="10">
    <source>
        <dbReference type="Proteomes" id="UP001062165"/>
    </source>
</evidence>
<dbReference type="Proteomes" id="UP001062165">
    <property type="component" value="Chromosome"/>
</dbReference>
<dbReference type="PANTHER" id="PTHR45953">
    <property type="entry name" value="IDURONATE 2-SULFATASE"/>
    <property type="match status" value="1"/>
</dbReference>
<dbReference type="Gene3D" id="3.40.720.10">
    <property type="entry name" value="Alkaline Phosphatase, subunit A"/>
    <property type="match status" value="1"/>
</dbReference>
<evidence type="ECO:0000256" key="5">
    <source>
        <dbReference type="ARBA" id="ARBA00022801"/>
    </source>
</evidence>
<comment type="cofactor">
    <cofactor evidence="1">
        <name>Ca(2+)</name>
        <dbReference type="ChEBI" id="CHEBI:29108"/>
    </cofactor>
</comment>
<keyword evidence="10" id="KW-1185">Reference proteome</keyword>
<evidence type="ECO:0000256" key="2">
    <source>
        <dbReference type="ARBA" id="ARBA00008779"/>
    </source>
</evidence>
<dbReference type="SUPFAM" id="SSF53649">
    <property type="entry name" value="Alkaline phosphatase-like"/>
    <property type="match status" value="1"/>
</dbReference>
<evidence type="ECO:0000259" key="8">
    <source>
        <dbReference type="Pfam" id="PF00884"/>
    </source>
</evidence>
<keyword evidence="3" id="KW-0479">Metal-binding</keyword>
<evidence type="ECO:0000256" key="4">
    <source>
        <dbReference type="ARBA" id="ARBA00022729"/>
    </source>
</evidence>
<feature type="domain" description="Sulfatase N-terminal" evidence="8">
    <location>
        <begin position="31"/>
        <end position="385"/>
    </location>
</feature>
<comment type="similarity">
    <text evidence="2">Belongs to the sulfatase family.</text>
</comment>
<dbReference type="EMBL" id="CP106735">
    <property type="protein sequence ID" value="UXX78113.1"/>
    <property type="molecule type" value="Genomic_DNA"/>
</dbReference>
<dbReference type="InterPro" id="IPR035874">
    <property type="entry name" value="IDS"/>
</dbReference>
<dbReference type="InterPro" id="IPR017850">
    <property type="entry name" value="Alkaline_phosphatase_core_sf"/>
</dbReference>
<protein>
    <submittedName>
        <fullName evidence="9">Sulfatase</fullName>
    </submittedName>
</protein>
<keyword evidence="6" id="KW-0106">Calcium</keyword>